<dbReference type="STRING" id="1658765.Msub_11719"/>
<evidence type="ECO:0000256" key="14">
    <source>
        <dbReference type="ARBA" id="ARBA00031031"/>
    </source>
</evidence>
<dbReference type="InterPro" id="IPR031811">
    <property type="entry name" value="ALGX/ALGJ_SGNH-like"/>
</dbReference>
<evidence type="ECO:0000256" key="10">
    <source>
        <dbReference type="ARBA" id="ARBA00022764"/>
    </source>
</evidence>
<dbReference type="AlphaFoldDB" id="A0A0J7JCG9"/>
<dbReference type="CDD" id="cd14442">
    <property type="entry name" value="AlgJ_like"/>
    <property type="match status" value="1"/>
</dbReference>
<keyword evidence="10" id="KW-0574">Periplasm</keyword>
<evidence type="ECO:0000256" key="5">
    <source>
        <dbReference type="ARBA" id="ARBA00016086"/>
    </source>
</evidence>
<dbReference type="GO" id="GO:0005886">
    <property type="term" value="C:plasma membrane"/>
    <property type="evidence" value="ECO:0007669"/>
    <property type="project" value="UniProtKB-SubCell"/>
</dbReference>
<evidence type="ECO:0000256" key="9">
    <source>
        <dbReference type="ARBA" id="ARBA00022729"/>
    </source>
</evidence>
<proteinExistence type="inferred from homology"/>
<evidence type="ECO:0000313" key="17">
    <source>
        <dbReference type="Proteomes" id="UP000036102"/>
    </source>
</evidence>
<organism evidence="16 17">
    <name type="scientific">Marinobacter subterrani</name>
    <dbReference type="NCBI Taxonomy" id="1658765"/>
    <lineage>
        <taxon>Bacteria</taxon>
        <taxon>Pseudomonadati</taxon>
        <taxon>Pseudomonadota</taxon>
        <taxon>Gammaproteobacteria</taxon>
        <taxon>Pseudomonadales</taxon>
        <taxon>Marinobacteraceae</taxon>
        <taxon>Marinobacter</taxon>
    </lineage>
</organism>
<dbReference type="GO" id="GO:0042121">
    <property type="term" value="P:alginic acid biosynthetic process"/>
    <property type="evidence" value="ECO:0007669"/>
    <property type="project" value="UniProtKB-UniPathway"/>
</dbReference>
<evidence type="ECO:0000256" key="12">
    <source>
        <dbReference type="ARBA" id="ARBA00023136"/>
    </source>
</evidence>
<keyword evidence="12" id="KW-0472">Membrane</keyword>
<keyword evidence="7" id="KW-0997">Cell inner membrane</keyword>
<accession>A0A0J7JCG9</accession>
<name>A0A0J7JCG9_9GAMM</name>
<dbReference type="UniPathway" id="UPA00286"/>
<reference evidence="16 17" key="1">
    <citation type="submission" date="2015-06" db="EMBL/GenBank/DDBJ databases">
        <title>Marinobacter subterrani, a genetically tractable neutrophilic iron-oxidizing strain isolated from the Soudan Iron Mine.</title>
        <authorList>
            <person name="Bonis B.M."/>
            <person name="Gralnick J.A."/>
        </authorList>
    </citation>
    <scope>NUCLEOTIDE SEQUENCE [LARGE SCALE GENOMIC DNA]</scope>
    <source>
        <strain evidence="16 17">JG233</strain>
    </source>
</reference>
<dbReference type="Pfam" id="PF16822">
    <property type="entry name" value="ALGX"/>
    <property type="match status" value="1"/>
</dbReference>
<evidence type="ECO:0000256" key="4">
    <source>
        <dbReference type="ARBA" id="ARBA00006038"/>
    </source>
</evidence>
<sequence>MTKSAATLTAFLFIALVLVLGVLSVRPLAGYEGPDNLSLVNGEWARDLESHYDDRFPARDLGTNLWAAINYSLFEEGRLGVVVGRQDWLFSDEEFYPARPDQHLVSLNLERVTRVSQYLRARGIPLVLLVVPAKARIYSEKLDDTRPQPVMTSLYQRFLRTLTAANVAAPDLAPAMEQAQREGQRVFLRTDTHWTPVGADLFARHAASFIRDRFPQQSWGEKTYVTSVAEPIKHRGDLLTYIPVAPAFSELGPKPDLLKPRTTELAASPASNAGALFGATRAATVLVGTSYSANRLWNFPGALRQHLGRDLINVADEGKGPIQPMTDYLQSSDFQDHPPRLVIWEFPERYLAQPLESDQALAWFRQADNLLAAKSGRNSETNP</sequence>
<keyword evidence="6" id="KW-1003">Cell membrane</keyword>
<dbReference type="OrthoDB" id="9760774at2"/>
<dbReference type="EMBL" id="LFBU01000001">
    <property type="protein sequence ID" value="KMQ75511.1"/>
    <property type="molecule type" value="Genomic_DNA"/>
</dbReference>
<dbReference type="GO" id="GO:0016746">
    <property type="term" value="F:acyltransferase activity"/>
    <property type="evidence" value="ECO:0007669"/>
    <property type="project" value="UniProtKB-KW"/>
</dbReference>
<protein>
    <recommendedName>
        <fullName evidence="5">Probable alginate O-acetylase AlgJ</fullName>
    </recommendedName>
    <alternativeName>
        <fullName evidence="14">Alginate biosynthesis protein AlgJ</fullName>
    </alternativeName>
</protein>
<evidence type="ECO:0000256" key="8">
    <source>
        <dbReference type="ARBA" id="ARBA00022679"/>
    </source>
</evidence>
<keyword evidence="11" id="KW-0016">Alginate biosynthesis</keyword>
<dbReference type="InterPro" id="IPR034657">
    <property type="entry name" value="AlgJ"/>
</dbReference>
<evidence type="ECO:0000256" key="2">
    <source>
        <dbReference type="ARBA" id="ARBA00004587"/>
    </source>
</evidence>
<comment type="caution">
    <text evidence="16">The sequence shown here is derived from an EMBL/GenBank/DDBJ whole genome shotgun (WGS) entry which is preliminary data.</text>
</comment>
<comment type="similarity">
    <text evidence="4">Belongs to the AlgJ family.</text>
</comment>
<evidence type="ECO:0000259" key="15">
    <source>
        <dbReference type="Pfam" id="PF16822"/>
    </source>
</evidence>
<evidence type="ECO:0000256" key="7">
    <source>
        <dbReference type="ARBA" id="ARBA00022519"/>
    </source>
</evidence>
<dbReference type="RefSeq" id="WP_048495596.1">
    <property type="nucleotide sequence ID" value="NZ_LFBU01000001.1"/>
</dbReference>
<evidence type="ECO:0000256" key="11">
    <source>
        <dbReference type="ARBA" id="ARBA00022841"/>
    </source>
</evidence>
<comment type="subcellular location">
    <subcellularLocation>
        <location evidence="2">Cell inner membrane</location>
        <topology evidence="2">Peripheral membrane protein</topology>
        <orientation evidence="2">Periplasmic side</orientation>
    </subcellularLocation>
    <subcellularLocation>
        <location evidence="1">Periplasm</location>
    </subcellularLocation>
</comment>
<evidence type="ECO:0000256" key="6">
    <source>
        <dbReference type="ARBA" id="ARBA00022475"/>
    </source>
</evidence>
<comment type="pathway">
    <text evidence="3">Glycan biosynthesis; alginate biosynthesis.</text>
</comment>
<gene>
    <name evidence="16" type="ORF">Msub_11719</name>
</gene>
<dbReference type="PATRIC" id="fig|1658765.3.peg.1710"/>
<keyword evidence="8" id="KW-0808">Transferase</keyword>
<evidence type="ECO:0000256" key="13">
    <source>
        <dbReference type="ARBA" id="ARBA00023315"/>
    </source>
</evidence>
<evidence type="ECO:0000256" key="3">
    <source>
        <dbReference type="ARBA" id="ARBA00005182"/>
    </source>
</evidence>
<dbReference type="GO" id="GO:0042597">
    <property type="term" value="C:periplasmic space"/>
    <property type="evidence" value="ECO:0007669"/>
    <property type="project" value="UniProtKB-SubCell"/>
</dbReference>
<keyword evidence="17" id="KW-1185">Reference proteome</keyword>
<evidence type="ECO:0000256" key="1">
    <source>
        <dbReference type="ARBA" id="ARBA00004418"/>
    </source>
</evidence>
<feature type="domain" description="AlgX/AlgJ SGNH hydrolase-like" evidence="15">
    <location>
        <begin position="81"/>
        <end position="348"/>
    </location>
</feature>
<dbReference type="Proteomes" id="UP000036102">
    <property type="component" value="Unassembled WGS sequence"/>
</dbReference>
<keyword evidence="9" id="KW-0732">Signal</keyword>
<evidence type="ECO:0000313" key="16">
    <source>
        <dbReference type="EMBL" id="KMQ75511.1"/>
    </source>
</evidence>
<keyword evidence="13" id="KW-0012">Acyltransferase</keyword>